<dbReference type="RefSeq" id="WP_058502149.1">
    <property type="nucleotide sequence ID" value="NZ_CAAAJA010000058.1"/>
</dbReference>
<dbReference type="PANTHER" id="PTHR43461">
    <property type="entry name" value="TRANSMEMBRANE PROTEIN 256"/>
    <property type="match status" value="1"/>
</dbReference>
<feature type="transmembrane region" description="Helical" evidence="6">
    <location>
        <begin position="95"/>
        <end position="121"/>
    </location>
</feature>
<evidence type="ECO:0000256" key="1">
    <source>
        <dbReference type="ARBA" id="ARBA00004141"/>
    </source>
</evidence>
<dbReference type="OrthoDB" id="9802121at2"/>
<evidence type="ECO:0008006" key="9">
    <source>
        <dbReference type="Google" id="ProtNLM"/>
    </source>
</evidence>
<evidence type="ECO:0000256" key="3">
    <source>
        <dbReference type="ARBA" id="ARBA00022692"/>
    </source>
</evidence>
<evidence type="ECO:0000313" key="7">
    <source>
        <dbReference type="EMBL" id="KTD20232.1"/>
    </source>
</evidence>
<comment type="caution">
    <text evidence="7">The sequence shown here is derived from an EMBL/GenBank/DDBJ whole genome shotgun (WGS) entry which is preliminary data.</text>
</comment>
<sequence length="123" mass="13549">MTPKIFFLTGGFFALFANVLGAFGAHALRGNLSKTAMQIYQTAVQYQFYHSLALLFLAILMLHYSNIYFRFAGIVFVAGIFLFSGSLYIHSISGIGWFGMITPFGGICFVTGWVLLLIGIAKT</sequence>
<dbReference type="Proteomes" id="UP000054761">
    <property type="component" value="Unassembled WGS sequence"/>
</dbReference>
<reference evidence="7 8" key="1">
    <citation type="submission" date="2015-11" db="EMBL/GenBank/DDBJ databases">
        <title>Genomic analysis of 38 Legionella species identifies large and diverse effector repertoires.</title>
        <authorList>
            <person name="Burstein D."/>
            <person name="Amaro F."/>
            <person name="Zusman T."/>
            <person name="Lifshitz Z."/>
            <person name="Cohen O."/>
            <person name="Gilbert J.A."/>
            <person name="Pupko T."/>
            <person name="Shuman H.A."/>
            <person name="Segal G."/>
        </authorList>
    </citation>
    <scope>NUCLEOTIDE SEQUENCE [LARGE SCALE GENOMIC DNA]</scope>
    <source>
        <strain evidence="7 8">Bercovier 4</strain>
    </source>
</reference>
<protein>
    <recommendedName>
        <fullName evidence="9">DUF423 domain-containing protein</fullName>
    </recommendedName>
</protein>
<organism evidence="7 8">
    <name type="scientific">Legionella israelensis</name>
    <dbReference type="NCBI Taxonomy" id="454"/>
    <lineage>
        <taxon>Bacteria</taxon>
        <taxon>Pseudomonadati</taxon>
        <taxon>Pseudomonadota</taxon>
        <taxon>Gammaproteobacteria</taxon>
        <taxon>Legionellales</taxon>
        <taxon>Legionellaceae</taxon>
        <taxon>Legionella</taxon>
    </lineage>
</organism>
<dbReference type="AlphaFoldDB" id="A0A0W0VJH1"/>
<dbReference type="PANTHER" id="PTHR43461:SF1">
    <property type="entry name" value="TRANSMEMBRANE PROTEIN 256"/>
    <property type="match status" value="1"/>
</dbReference>
<keyword evidence="5 6" id="KW-0472">Membrane</keyword>
<dbReference type="STRING" id="454.Lisr_1816"/>
<keyword evidence="4 6" id="KW-1133">Transmembrane helix</keyword>
<keyword evidence="3 6" id="KW-0812">Transmembrane</keyword>
<evidence type="ECO:0000256" key="6">
    <source>
        <dbReference type="SAM" id="Phobius"/>
    </source>
</evidence>
<feature type="transmembrane region" description="Helical" evidence="6">
    <location>
        <begin position="48"/>
        <end position="64"/>
    </location>
</feature>
<dbReference type="Pfam" id="PF04241">
    <property type="entry name" value="DUF423"/>
    <property type="match status" value="1"/>
</dbReference>
<accession>A0A0W0VJH1</accession>
<comment type="similarity">
    <text evidence="2">Belongs to the UPF0382 family.</text>
</comment>
<dbReference type="PATRIC" id="fig|454.4.peg.1977"/>
<dbReference type="EMBL" id="LNYH01000106">
    <property type="protein sequence ID" value="KTD20232.1"/>
    <property type="molecule type" value="Genomic_DNA"/>
</dbReference>
<proteinExistence type="inferred from homology"/>
<evidence type="ECO:0000256" key="4">
    <source>
        <dbReference type="ARBA" id="ARBA00022989"/>
    </source>
</evidence>
<keyword evidence="8" id="KW-1185">Reference proteome</keyword>
<comment type="subcellular location">
    <subcellularLocation>
        <location evidence="1">Membrane</location>
        <topology evidence="1">Multi-pass membrane protein</topology>
    </subcellularLocation>
</comment>
<feature type="transmembrane region" description="Helical" evidence="6">
    <location>
        <begin position="71"/>
        <end position="89"/>
    </location>
</feature>
<dbReference type="GO" id="GO:0005886">
    <property type="term" value="C:plasma membrane"/>
    <property type="evidence" value="ECO:0007669"/>
    <property type="project" value="TreeGrafter"/>
</dbReference>
<evidence type="ECO:0000313" key="8">
    <source>
        <dbReference type="Proteomes" id="UP000054761"/>
    </source>
</evidence>
<dbReference type="InterPro" id="IPR006696">
    <property type="entry name" value="DUF423"/>
</dbReference>
<evidence type="ECO:0000256" key="2">
    <source>
        <dbReference type="ARBA" id="ARBA00009694"/>
    </source>
</evidence>
<evidence type="ECO:0000256" key="5">
    <source>
        <dbReference type="ARBA" id="ARBA00023136"/>
    </source>
</evidence>
<name>A0A0W0VJH1_9GAMM</name>
<gene>
    <name evidence="7" type="ORF">Lisr_1816</name>
</gene>